<evidence type="ECO:0000313" key="3">
    <source>
        <dbReference type="Proteomes" id="UP001153269"/>
    </source>
</evidence>
<dbReference type="Pfam" id="PF05699">
    <property type="entry name" value="Dimer_Tnp_hAT"/>
    <property type="match status" value="1"/>
</dbReference>
<proteinExistence type="predicted"/>
<dbReference type="InterPro" id="IPR008906">
    <property type="entry name" value="HATC_C_dom"/>
</dbReference>
<sequence>MNRHLSDSVVITTVGHTDTDDSVPPHKTLKRPLLNILDRAITELETRFCQKNLELMKATSSLVPTSGTFLHGALLHPLVELAGTDAGCLNNEILVAKPMLLKECPNEPDLSTVCKTLQHYKAAFPLLYKLYITALVIGVSSAACESSFSTLSRVLTPFRRTMLHHRKRNLVILAHEKSITYKLDMDEFVREFAKGNRRLTLT</sequence>
<dbReference type="AlphaFoldDB" id="A0A9N7YP02"/>
<comment type="caution">
    <text evidence="2">The sequence shown here is derived from an EMBL/GenBank/DDBJ whole genome shotgun (WGS) entry which is preliminary data.</text>
</comment>
<dbReference type="InterPro" id="IPR012337">
    <property type="entry name" value="RNaseH-like_sf"/>
</dbReference>
<protein>
    <recommendedName>
        <fullName evidence="1">HAT C-terminal dimerisation domain-containing protein</fullName>
    </recommendedName>
</protein>
<keyword evidence="3" id="KW-1185">Reference proteome</keyword>
<gene>
    <name evidence="2" type="ORF">PLEPLA_LOCUS19284</name>
</gene>
<evidence type="ECO:0000259" key="1">
    <source>
        <dbReference type="Pfam" id="PF05699"/>
    </source>
</evidence>
<accession>A0A9N7YP02</accession>
<dbReference type="Proteomes" id="UP001153269">
    <property type="component" value="Unassembled WGS sequence"/>
</dbReference>
<feature type="domain" description="HAT C-terminal dimerisation" evidence="1">
    <location>
        <begin position="100"/>
        <end position="172"/>
    </location>
</feature>
<organism evidence="2 3">
    <name type="scientific">Pleuronectes platessa</name>
    <name type="common">European plaice</name>
    <dbReference type="NCBI Taxonomy" id="8262"/>
    <lineage>
        <taxon>Eukaryota</taxon>
        <taxon>Metazoa</taxon>
        <taxon>Chordata</taxon>
        <taxon>Craniata</taxon>
        <taxon>Vertebrata</taxon>
        <taxon>Euteleostomi</taxon>
        <taxon>Actinopterygii</taxon>
        <taxon>Neopterygii</taxon>
        <taxon>Teleostei</taxon>
        <taxon>Neoteleostei</taxon>
        <taxon>Acanthomorphata</taxon>
        <taxon>Carangaria</taxon>
        <taxon>Pleuronectiformes</taxon>
        <taxon>Pleuronectoidei</taxon>
        <taxon>Pleuronectidae</taxon>
        <taxon>Pleuronectes</taxon>
    </lineage>
</organism>
<dbReference type="SUPFAM" id="SSF53098">
    <property type="entry name" value="Ribonuclease H-like"/>
    <property type="match status" value="1"/>
</dbReference>
<reference evidence="2" key="1">
    <citation type="submission" date="2020-03" db="EMBL/GenBank/DDBJ databases">
        <authorList>
            <person name="Weist P."/>
        </authorList>
    </citation>
    <scope>NUCLEOTIDE SEQUENCE</scope>
</reference>
<dbReference type="GO" id="GO:0046983">
    <property type="term" value="F:protein dimerization activity"/>
    <property type="evidence" value="ECO:0007669"/>
    <property type="project" value="InterPro"/>
</dbReference>
<evidence type="ECO:0000313" key="2">
    <source>
        <dbReference type="EMBL" id="CAB1431239.1"/>
    </source>
</evidence>
<dbReference type="EMBL" id="CADEAL010001323">
    <property type="protein sequence ID" value="CAB1431239.1"/>
    <property type="molecule type" value="Genomic_DNA"/>
</dbReference>
<name>A0A9N7YP02_PLEPL</name>